<dbReference type="OrthoDB" id="260091at2759"/>
<evidence type="ECO:0000256" key="7">
    <source>
        <dbReference type="ARBA" id="ARBA00016939"/>
    </source>
</evidence>
<dbReference type="EMBL" id="KV454303">
    <property type="protein sequence ID" value="ODQ69603.1"/>
    <property type="molecule type" value="Genomic_DNA"/>
</dbReference>
<dbReference type="STRING" id="675824.A0A1E3PVZ9"/>
<comment type="catalytic activity">
    <reaction evidence="17">
        <text>an N-acylsphing-4-enine + 2 Fe(II)-[cytochrome b5] + O2 + 2 H(+) = a (4E,8E)-4-sphinga-4,8-dienine ceramide + 2 Fe(III)-[cytochrome b5] + 2 H2O</text>
        <dbReference type="Rhea" id="RHEA:46280"/>
        <dbReference type="Rhea" id="RHEA-COMP:10438"/>
        <dbReference type="Rhea" id="RHEA-COMP:10439"/>
        <dbReference type="ChEBI" id="CHEBI:15377"/>
        <dbReference type="ChEBI" id="CHEBI:15378"/>
        <dbReference type="ChEBI" id="CHEBI:15379"/>
        <dbReference type="ChEBI" id="CHEBI:29033"/>
        <dbReference type="ChEBI" id="CHEBI:29034"/>
        <dbReference type="ChEBI" id="CHEBI:52639"/>
        <dbReference type="ChEBI" id="CHEBI:85953"/>
        <dbReference type="EC" id="1.14.19.18"/>
    </reaction>
</comment>
<evidence type="ECO:0000256" key="2">
    <source>
        <dbReference type="ARBA" id="ARBA00004141"/>
    </source>
</evidence>
<dbReference type="SMART" id="SM01117">
    <property type="entry name" value="Cyt-b5"/>
    <property type="match status" value="1"/>
</dbReference>
<comment type="subcellular location">
    <subcellularLocation>
        <location evidence="2">Membrane</location>
        <topology evidence="2">Multi-pass membrane protein</topology>
    </subcellularLocation>
</comment>
<feature type="domain" description="Cytochrome b5 heme-binding" evidence="19">
    <location>
        <begin position="5"/>
        <end position="80"/>
    </location>
</feature>
<evidence type="ECO:0000256" key="14">
    <source>
        <dbReference type="ARBA" id="ARBA00023004"/>
    </source>
</evidence>
<dbReference type="Gene3D" id="3.10.120.10">
    <property type="entry name" value="Cytochrome b5-like heme/steroid binding domain"/>
    <property type="match status" value="1"/>
</dbReference>
<dbReference type="GO" id="GO:0046872">
    <property type="term" value="F:metal ion binding"/>
    <property type="evidence" value="ECO:0007669"/>
    <property type="project" value="UniProtKB-KW"/>
</dbReference>
<evidence type="ECO:0000256" key="5">
    <source>
        <dbReference type="ARBA" id="ARBA00009295"/>
    </source>
</evidence>
<comment type="pathway">
    <text evidence="4">Sphingolipid metabolism.</text>
</comment>
<dbReference type="EC" id="1.14.19.18" evidence="6"/>
<dbReference type="PROSITE" id="PS50255">
    <property type="entry name" value="CYTOCHROME_B5_2"/>
    <property type="match status" value="1"/>
</dbReference>
<dbReference type="Proteomes" id="UP000094385">
    <property type="component" value="Unassembled WGS sequence"/>
</dbReference>
<dbReference type="CDD" id="cd03506">
    <property type="entry name" value="Delta6-FADS-like"/>
    <property type="match status" value="1"/>
</dbReference>
<evidence type="ECO:0000313" key="20">
    <source>
        <dbReference type="EMBL" id="ODQ69603.1"/>
    </source>
</evidence>
<evidence type="ECO:0000256" key="13">
    <source>
        <dbReference type="ARBA" id="ARBA00023002"/>
    </source>
</evidence>
<evidence type="ECO:0000256" key="8">
    <source>
        <dbReference type="ARBA" id="ARBA00022617"/>
    </source>
</evidence>
<evidence type="ECO:0000256" key="9">
    <source>
        <dbReference type="ARBA" id="ARBA00022692"/>
    </source>
</evidence>
<gene>
    <name evidence="20" type="ORF">LIPSTDRAFT_75867</name>
</gene>
<evidence type="ECO:0000256" key="16">
    <source>
        <dbReference type="ARBA" id="ARBA00023136"/>
    </source>
</evidence>
<feature type="transmembrane region" description="Helical" evidence="18">
    <location>
        <begin position="273"/>
        <end position="295"/>
    </location>
</feature>
<dbReference type="Pfam" id="PF00173">
    <property type="entry name" value="Cyt-b5"/>
    <property type="match status" value="1"/>
</dbReference>
<dbReference type="InterPro" id="IPR005804">
    <property type="entry name" value="FA_desaturase_dom"/>
</dbReference>
<dbReference type="AlphaFoldDB" id="A0A1E3PVZ9"/>
<dbReference type="SUPFAM" id="SSF55856">
    <property type="entry name" value="Cytochrome b5-like heme/steroid binding domain"/>
    <property type="match status" value="1"/>
</dbReference>
<comment type="similarity">
    <text evidence="5">Belongs to the fatty acid desaturase type 1 family.</text>
</comment>
<accession>A0A1E3PVZ9</accession>
<evidence type="ECO:0000256" key="10">
    <source>
        <dbReference type="ARBA" id="ARBA00022723"/>
    </source>
</evidence>
<keyword evidence="15" id="KW-0443">Lipid metabolism</keyword>
<evidence type="ECO:0000256" key="18">
    <source>
        <dbReference type="SAM" id="Phobius"/>
    </source>
</evidence>
<dbReference type="UniPathway" id="UPA00222"/>
<dbReference type="GO" id="GO:0016717">
    <property type="term" value="F:oxidoreductase activity, acting on paired donors, with oxidation of a pair of donors resulting in the reduction of molecular oxygen to two molecules of water"/>
    <property type="evidence" value="ECO:0007669"/>
    <property type="project" value="TreeGrafter"/>
</dbReference>
<keyword evidence="21" id="KW-1185">Reference proteome</keyword>
<keyword evidence="12 18" id="KW-1133">Transmembrane helix</keyword>
<evidence type="ECO:0000256" key="4">
    <source>
        <dbReference type="ARBA" id="ARBA00004991"/>
    </source>
</evidence>
<keyword evidence="11" id="KW-0746">Sphingolipid metabolism</keyword>
<comment type="pathway">
    <text evidence="3">Lipid metabolism; sphingolipid metabolism.</text>
</comment>
<feature type="transmembrane region" description="Helical" evidence="18">
    <location>
        <begin position="388"/>
        <end position="405"/>
    </location>
</feature>
<keyword evidence="10" id="KW-0479">Metal-binding</keyword>
<proteinExistence type="inferred from homology"/>
<protein>
    <recommendedName>
        <fullName evidence="7">Delta 8-(E)-sphingolipid desaturase</fullName>
        <ecNumber evidence="6">1.14.19.18</ecNumber>
    </recommendedName>
</protein>
<reference evidence="20 21" key="1">
    <citation type="journal article" date="2016" name="Proc. Natl. Acad. Sci. U.S.A.">
        <title>Comparative genomics of biotechnologically important yeasts.</title>
        <authorList>
            <person name="Riley R."/>
            <person name="Haridas S."/>
            <person name="Wolfe K.H."/>
            <person name="Lopes M.R."/>
            <person name="Hittinger C.T."/>
            <person name="Goeker M."/>
            <person name="Salamov A.A."/>
            <person name="Wisecaver J.H."/>
            <person name="Long T.M."/>
            <person name="Calvey C.H."/>
            <person name="Aerts A.L."/>
            <person name="Barry K.W."/>
            <person name="Choi C."/>
            <person name="Clum A."/>
            <person name="Coughlan A.Y."/>
            <person name="Deshpande S."/>
            <person name="Douglass A.P."/>
            <person name="Hanson S.J."/>
            <person name="Klenk H.-P."/>
            <person name="LaButti K.M."/>
            <person name="Lapidus A."/>
            <person name="Lindquist E.A."/>
            <person name="Lipzen A.M."/>
            <person name="Meier-Kolthoff J.P."/>
            <person name="Ohm R.A."/>
            <person name="Otillar R.P."/>
            <person name="Pangilinan J.L."/>
            <person name="Peng Y."/>
            <person name="Rokas A."/>
            <person name="Rosa C.A."/>
            <person name="Scheuner C."/>
            <person name="Sibirny A.A."/>
            <person name="Slot J.C."/>
            <person name="Stielow J.B."/>
            <person name="Sun H."/>
            <person name="Kurtzman C.P."/>
            <person name="Blackwell M."/>
            <person name="Grigoriev I.V."/>
            <person name="Jeffries T.W."/>
        </authorList>
    </citation>
    <scope>NUCLEOTIDE SEQUENCE [LARGE SCALE GENOMIC DNA]</scope>
    <source>
        <strain evidence="20 21">NRRL Y-11557</strain>
    </source>
</reference>
<dbReference type="Pfam" id="PF00487">
    <property type="entry name" value="FA_desaturase"/>
    <property type="match status" value="1"/>
</dbReference>
<evidence type="ECO:0000256" key="11">
    <source>
        <dbReference type="ARBA" id="ARBA00022919"/>
    </source>
</evidence>
<evidence type="ECO:0000256" key="3">
    <source>
        <dbReference type="ARBA" id="ARBA00004760"/>
    </source>
</evidence>
<dbReference type="PANTHER" id="PTHR19353">
    <property type="entry name" value="FATTY ACID DESATURASE 2"/>
    <property type="match status" value="1"/>
</dbReference>
<keyword evidence="8" id="KW-0349">Heme</keyword>
<evidence type="ECO:0000313" key="21">
    <source>
        <dbReference type="Proteomes" id="UP000094385"/>
    </source>
</evidence>
<evidence type="ECO:0000259" key="19">
    <source>
        <dbReference type="PROSITE" id="PS50255"/>
    </source>
</evidence>
<evidence type="ECO:0000256" key="15">
    <source>
        <dbReference type="ARBA" id="ARBA00023098"/>
    </source>
</evidence>
<evidence type="ECO:0000256" key="1">
    <source>
        <dbReference type="ARBA" id="ARBA00002593"/>
    </source>
</evidence>
<evidence type="ECO:0000256" key="17">
    <source>
        <dbReference type="ARBA" id="ARBA00047420"/>
    </source>
</evidence>
<dbReference type="InterPro" id="IPR012171">
    <property type="entry name" value="Fatty_acid_desaturase"/>
</dbReference>
<dbReference type="PANTHER" id="PTHR19353:SF30">
    <property type="entry name" value="DELTA 8-(E)-SPHINGOLIPID DESATURASE"/>
    <property type="match status" value="1"/>
</dbReference>
<evidence type="ECO:0000256" key="6">
    <source>
        <dbReference type="ARBA" id="ARBA00012019"/>
    </source>
</evidence>
<name>A0A1E3PVZ9_LIPST</name>
<feature type="transmembrane region" description="Helical" evidence="18">
    <location>
        <begin position="242"/>
        <end position="261"/>
    </location>
</feature>
<keyword evidence="16 18" id="KW-0472">Membrane</keyword>
<dbReference type="InterPro" id="IPR036400">
    <property type="entry name" value="Cyt_B5-like_heme/steroid_sf"/>
</dbReference>
<dbReference type="GO" id="GO:0016020">
    <property type="term" value="C:membrane"/>
    <property type="evidence" value="ECO:0007669"/>
    <property type="project" value="UniProtKB-SubCell"/>
</dbReference>
<dbReference type="GO" id="GO:0006665">
    <property type="term" value="P:sphingolipid metabolic process"/>
    <property type="evidence" value="ECO:0007669"/>
    <property type="project" value="UniProtKB-UniPathway"/>
</dbReference>
<sequence>MVTRDKVLSRAAIEGMIAGGNIIVIYENRVLRVDAWLPRHPGGEKVVFHMVGRDATDEINAFHSEETRVIVRKYQIGRVEGVWKNFIPPIQGGKFRRFEQIDEAISLTDVSASGSSDDEVCCTTTSSTQANLALSRKKSAPEEETFEKKETEDKIYVPKVREIPMSVDLFAEYERKLVERDLEKYPSLDYDTQLSITRKYRELEEKLAREGYFQCTYWGYGRECIRYFTLATVSYYFLTKEWYLTSAFFLGLFWHQITFTAHDAGHHAITHSFFWDNLIGTIVANYIGGLSLGWWKRNHNVHHIVTNDPVHDPDIQHIPFFAVSTKFFGDIFSTYYDRLLKYDRVSKVMIGVQNWMYYPILCFGRFNLYRLSWEYLLLGQGPRRGQAAWFRYFELVGMGVFWYWFGYKLVYQQLPSAGVRIGYVLISHMVTMPLHVQITLSHFAMSTADLGASESFAQKMLRTTMDVDCPAWLDFIHGGLQFQAVHHLFPRMPRHNFRAAQKPVIEFCNDVGVQYCIYGFVDGNKEVIWRLGDIAKQAAIFADCSNHMVQEATATGKI</sequence>
<organism evidence="20 21">
    <name type="scientific">Lipomyces starkeyi NRRL Y-11557</name>
    <dbReference type="NCBI Taxonomy" id="675824"/>
    <lineage>
        <taxon>Eukaryota</taxon>
        <taxon>Fungi</taxon>
        <taxon>Dikarya</taxon>
        <taxon>Ascomycota</taxon>
        <taxon>Saccharomycotina</taxon>
        <taxon>Lipomycetes</taxon>
        <taxon>Lipomycetales</taxon>
        <taxon>Lipomycetaceae</taxon>
        <taxon>Lipomyces</taxon>
    </lineage>
</organism>
<dbReference type="InterPro" id="IPR001199">
    <property type="entry name" value="Cyt_B5-like_heme/steroid-bd"/>
</dbReference>
<evidence type="ECO:0000256" key="12">
    <source>
        <dbReference type="ARBA" id="ARBA00022989"/>
    </source>
</evidence>
<keyword evidence="9 18" id="KW-0812">Transmembrane</keyword>
<comment type="function">
    <text evidence="1">Delta(8)-fatty-acid desaturase which introduces a double bond at the 8-position in the long-chain base (LCB) of ceramides. Required for the formation of the di-unsaturated sphingoid base (E,E)-sphinga-4,8-dienine during glucosylceramide (GluCer) biosynthesis.</text>
</comment>
<keyword evidence="13" id="KW-0560">Oxidoreductase</keyword>
<dbReference type="PIRSF" id="PIRSF015921">
    <property type="entry name" value="FA_sphinglp_des"/>
    <property type="match status" value="1"/>
</dbReference>
<keyword evidence="14" id="KW-0408">Iron</keyword>